<dbReference type="InterPro" id="IPR001646">
    <property type="entry name" value="5peptide_repeat"/>
</dbReference>
<reference evidence="1 2" key="1">
    <citation type="journal article" date="2019" name="J Genomics">
        <title>The Draft Genome of a Hydrogen-producing Cyanobacterium, Arthrospira platensis NIES-46.</title>
        <authorList>
            <person name="Suzuki S."/>
            <person name="Yamaguchi H."/>
            <person name="Kawachi M."/>
        </authorList>
    </citation>
    <scope>NUCLEOTIDE SEQUENCE [LARGE SCALE GENOMIC DNA]</scope>
    <source>
        <strain evidence="1 2">NIES-46</strain>
    </source>
</reference>
<dbReference type="InterPro" id="IPR052949">
    <property type="entry name" value="PA_immunity-related"/>
</dbReference>
<dbReference type="PANTHER" id="PTHR42999">
    <property type="entry name" value="ANTIBIOTIC RESISTANCE PROTEIN MCBG"/>
    <property type="match status" value="1"/>
</dbReference>
<accession>A0A5M3TEG4</accession>
<evidence type="ECO:0000313" key="2">
    <source>
        <dbReference type="Proteomes" id="UP000326169"/>
    </source>
</evidence>
<dbReference type="GeneID" id="301685267"/>
<name>A0A5M3TEG4_LIMPL</name>
<dbReference type="Pfam" id="PF00805">
    <property type="entry name" value="Pentapeptide"/>
    <property type="match status" value="1"/>
</dbReference>
<sequence>MNTENLHFKNLEEYVYKPQEEFKNETIADGIWNRISAYGSVWRNCIFQNIQFSNSSFTGCMFLNTRFINCQFTNINFFHGDLRNILLERCSFKGSYIGLASAKHSIWSRVSLHLSTLLDLDIESATFSECRISKSHIIRVDLASAGFNNTKFTDSKLIDSRLPIQDVDPAQLVNCSLDDDSTFVE</sequence>
<dbReference type="SUPFAM" id="SSF141571">
    <property type="entry name" value="Pentapeptide repeat-like"/>
    <property type="match status" value="1"/>
</dbReference>
<dbReference type="EMBL" id="BIMW01000192">
    <property type="protein sequence ID" value="GCE96470.1"/>
    <property type="molecule type" value="Genomic_DNA"/>
</dbReference>
<evidence type="ECO:0008006" key="3">
    <source>
        <dbReference type="Google" id="ProtNLM"/>
    </source>
</evidence>
<keyword evidence="2" id="KW-1185">Reference proteome</keyword>
<dbReference type="Proteomes" id="UP000326169">
    <property type="component" value="Unassembled WGS sequence"/>
</dbReference>
<organism evidence="1 2">
    <name type="scientific">Limnospira platensis NIES-46</name>
    <dbReference type="NCBI Taxonomy" id="1236695"/>
    <lineage>
        <taxon>Bacteria</taxon>
        <taxon>Bacillati</taxon>
        <taxon>Cyanobacteriota</taxon>
        <taxon>Cyanophyceae</taxon>
        <taxon>Oscillatoriophycideae</taxon>
        <taxon>Oscillatoriales</taxon>
        <taxon>Sirenicapillariaceae</taxon>
        <taxon>Limnospira</taxon>
    </lineage>
</organism>
<proteinExistence type="predicted"/>
<comment type="caution">
    <text evidence="1">The sequence shown here is derived from an EMBL/GenBank/DDBJ whole genome shotgun (WGS) entry which is preliminary data.</text>
</comment>
<dbReference type="RefSeq" id="WP_152088722.1">
    <property type="nucleotide sequence ID" value="NZ_BIMW01000192.1"/>
</dbReference>
<protein>
    <recommendedName>
        <fullName evidence="3">Pentapeptide repeat-containing protein</fullName>
    </recommendedName>
</protein>
<dbReference type="PANTHER" id="PTHR42999:SF1">
    <property type="entry name" value="PENTAPEPTIDE REPEAT-CONTAINING PROTEIN"/>
    <property type="match status" value="1"/>
</dbReference>
<dbReference type="Gene3D" id="2.160.20.80">
    <property type="entry name" value="E3 ubiquitin-protein ligase SopA"/>
    <property type="match status" value="1"/>
</dbReference>
<gene>
    <name evidence="1" type="ORF">NIES46_45420</name>
</gene>
<evidence type="ECO:0000313" key="1">
    <source>
        <dbReference type="EMBL" id="GCE96470.1"/>
    </source>
</evidence>